<evidence type="ECO:0000313" key="2">
    <source>
        <dbReference type="EMBL" id="CRZ05836.1"/>
    </source>
</evidence>
<feature type="region of interest" description="Disordered" evidence="1">
    <location>
        <begin position="1"/>
        <end position="49"/>
    </location>
</feature>
<evidence type="ECO:0000256" key="1">
    <source>
        <dbReference type="SAM" id="MobiDB-lite"/>
    </source>
</evidence>
<dbReference type="EMBL" id="HACM01005399">
    <property type="protein sequence ID" value="CRZ05841.1"/>
    <property type="molecule type" value="Transcribed_RNA"/>
</dbReference>
<proteinExistence type="predicted"/>
<organism evidence="2">
    <name type="scientific">Spongospora subterranea</name>
    <dbReference type="NCBI Taxonomy" id="70186"/>
    <lineage>
        <taxon>Eukaryota</taxon>
        <taxon>Sar</taxon>
        <taxon>Rhizaria</taxon>
        <taxon>Endomyxa</taxon>
        <taxon>Phytomyxea</taxon>
        <taxon>Plasmodiophorida</taxon>
        <taxon>Plasmodiophoridae</taxon>
        <taxon>Spongospora</taxon>
    </lineage>
</organism>
<name>A0A0H5QW50_9EUKA</name>
<sequence length="139" mass="15092">MSEERDEGVSLSPLGEQADASDNDICSGESGTARRPKRRALAGRVTPQRDRRSAGFVIGEAMSKLVELEIAKTQNSNQVPLTQDDRVANAIDILMKNYQYLDSDDLATIADVFGNGCNATIFAKLTGAARDAWISKKLM</sequence>
<dbReference type="AlphaFoldDB" id="A0A0H5QW50"/>
<dbReference type="EMBL" id="HACM01005394">
    <property type="protein sequence ID" value="CRZ05836.1"/>
    <property type="molecule type" value="Transcribed_RNA"/>
</dbReference>
<reference evidence="2" key="1">
    <citation type="submission" date="2015-04" db="EMBL/GenBank/DDBJ databases">
        <title>The genome sequence of the plant pathogenic Rhizarian Plasmodiophora brassicae reveals insights in its biotrophic life cycle and the origin of chitin synthesis.</title>
        <authorList>
            <person name="Schwelm A."/>
            <person name="Fogelqvist J."/>
            <person name="Knaust A."/>
            <person name="Julke S."/>
            <person name="Lilja T."/>
            <person name="Dhandapani V."/>
            <person name="Bonilla-Rosso G."/>
            <person name="Karlsson M."/>
            <person name="Shevchenko A."/>
            <person name="Choi S.R."/>
            <person name="Kim H.G."/>
            <person name="Park J.Y."/>
            <person name="Lim Y.P."/>
            <person name="Ludwig-Muller J."/>
            <person name="Dixelius C."/>
        </authorList>
    </citation>
    <scope>NUCLEOTIDE SEQUENCE</scope>
    <source>
        <tissue evidence="2">Potato root galls</tissue>
    </source>
</reference>
<protein>
    <submittedName>
        <fullName evidence="2">Uncharacterized protein</fullName>
    </submittedName>
</protein>
<accession>A0A0H5QW50</accession>